<keyword evidence="7" id="KW-1233">Viral attachment to host adhesion receptor</keyword>
<dbReference type="InterPro" id="IPR011049">
    <property type="entry name" value="Serralysin-like_metalloprot_C"/>
</dbReference>
<evidence type="ECO:0000256" key="4">
    <source>
        <dbReference type="ARBA" id="ARBA00022732"/>
    </source>
</evidence>
<evidence type="ECO:0007829" key="16">
    <source>
        <dbReference type="PDB" id="8X8M"/>
    </source>
</evidence>
<evidence type="ECO:0000259" key="13">
    <source>
        <dbReference type="Pfam" id="PF18668"/>
    </source>
</evidence>
<dbReference type="GO" id="GO:0098994">
    <property type="term" value="P:symbiont entry into host cell via disruption of host cell envelope"/>
    <property type="evidence" value="ECO:0007669"/>
    <property type="project" value="UniProtKB-KW"/>
</dbReference>
<dbReference type="EMBL" id="MG835568">
    <property type="protein sequence ID" value="AUV61507.1"/>
    <property type="molecule type" value="Genomic_DNA"/>
</dbReference>
<evidence type="ECO:0000256" key="8">
    <source>
        <dbReference type="ARBA" id="ARBA00023296"/>
    </source>
</evidence>
<dbReference type="InterPro" id="IPR040775">
    <property type="entry name" value="Tail_spike_N"/>
</dbReference>
<feature type="domain" description="Tail spike TSP1/Gp66 N-terminal" evidence="13">
    <location>
        <begin position="187"/>
        <end position="241"/>
    </location>
</feature>
<evidence type="ECO:0000256" key="10">
    <source>
        <dbReference type="ARBA" id="ARBA00035731"/>
    </source>
</evidence>
<evidence type="ECO:0000259" key="12">
    <source>
        <dbReference type="Pfam" id="PF05662"/>
    </source>
</evidence>
<evidence type="ECO:0000256" key="2">
    <source>
        <dbReference type="ARBA" id="ARBA00022581"/>
    </source>
</evidence>
<dbReference type="InterPro" id="IPR008635">
    <property type="entry name" value="Coiled_stalk_dom"/>
</dbReference>
<reference evidence="15" key="1">
    <citation type="submission" date="2018-01" db="EMBL/GenBank/DDBJ databases">
        <title>Complete genome sequence of bacteriophage SH-Kp 152410 with lytic activity against Klebsialla pneumoniae.</title>
        <authorList>
            <person name="Xu M."/>
            <person name="Wang R."/>
            <person name="Hu F."/>
            <person name="He P."/>
        </authorList>
    </citation>
    <scope>NUCLEOTIDE SEQUENCE [LARGE SCALE GENOMIC DNA]</scope>
</reference>
<dbReference type="InterPro" id="IPR005604">
    <property type="entry name" value="Phage_T7_tail_fibre-like_N"/>
</dbReference>
<sequence length="1017" mass="109988">MDQDTKTIIQYPTSGDEYDIPFDYLSRKFVRVSLVSNTQRVLLDNITDYRYVSRTRVKLLVSTDGYSRVEIRRFTSASEMVVDFSDGSVLRATDLNVSALQSAHIAEEARDLFSTSLSIGQLSYFDAKGLQIKNVAAGVDNTDAVTVQQLNKIIADVVTTIPDSVADNIRGLWARVLGDIGITLVDGSFETGATITTRTQALWSISGRKCYTWAGALPKVVPENSTPESTGGISETAWVDSSSKALGVLLAGPSGAERVGLKQGGTVQDAINWLTFDSFDIVKDGSKDVTADIMAACVVANDLGLDIKQNDGTYLVSGNPVWPVYNSLDLNGVTLKLAAGFTGYFALTQKDSTTVYGPTSPIVQAINAAGGRTAGSGVLEGLVNSTELNGKFLFMEGADVLYYSRGTAKYWWTNTYLSNRGKLSDNLKYGVSAITKITAVTPRTKIVYYRLPNLDFGNGPANNGVIRVLNNTRFIMQGGSISNRPLKDVSKSPVIISLNYCAAFKAYDFFDPYPAFAVDSNNSLVYSYTLNFNDIADAVFENFNSQGYGWGVVGGQRSTNITYRDCNLNRVDMHNPYMGYLKVLDTRLGTWGINASGMGDMYLERVTVDLDDSAHGGHREHEGIINARGDFGGFHDGGLYIKDLTIVGEASAFEATSGHPVALVSAYSFNASLAYIPESSPVTPWGFKEVIVEGLHCPFKRTGRRFNSIISAPSIQFTVYHPMRVKLEDCNFNSTAFEKFDLRGWRVTPYNPSKVGIANTLAFRPTNFVDVKDCSMVGLEFTRPTSAYDYSNFDVNLVNVKNVEEHSLSPFTLYTNQCGRYNLVGCGLQQIVDKSMTSGERANRRSTFSVTGGTWNSLSGNPTDITYGNGYDIPVVATGVMFVGPYSQTEVTGANLNVAEFVQASGCKFLSSGPTYIQPLLWSGAGGPTGASANFNVARGNTLGLNISAVNGETSQVIAATLVIPQGFSTGPAAGTTYGFAVEKNINYQLGLNARSLKANVGLVRCSDTITGVYLNA</sequence>
<evidence type="ECO:0000256" key="6">
    <source>
        <dbReference type="ARBA" id="ARBA00022844"/>
    </source>
</evidence>
<evidence type="ECO:0000256" key="9">
    <source>
        <dbReference type="ARBA" id="ARBA00035728"/>
    </source>
</evidence>
<organism evidence="14 15">
    <name type="scientific">Klebsiella phage SH-Kp 152410</name>
    <dbReference type="NCBI Taxonomy" id="2066504"/>
    <lineage>
        <taxon>Viruses</taxon>
        <taxon>Duplodnaviria</taxon>
        <taxon>Heunggongvirae</taxon>
        <taxon>Uroviricota</taxon>
        <taxon>Caudoviricetes</taxon>
        <taxon>Autographivirales</taxon>
        <taxon>Autotranscriptaviridae</taxon>
        <taxon>Studiervirinae</taxon>
        <taxon>Przondovirus</taxon>
        <taxon>Przondovirus SHKp152410</taxon>
    </lineage>
</organism>
<dbReference type="GO" id="GO:0098996">
    <property type="term" value="P:symbiont entry into host cell via disruption of host cell glycocalyx"/>
    <property type="evidence" value="ECO:0007669"/>
    <property type="project" value="UniProtKB-KW"/>
</dbReference>
<dbReference type="SUPFAM" id="SSF101967">
    <property type="entry name" value="Adhesin YadA, collagen-binding domain"/>
    <property type="match status" value="1"/>
</dbReference>
<evidence type="ECO:0000313" key="15">
    <source>
        <dbReference type="Proteomes" id="UP000240350"/>
    </source>
</evidence>
<evidence type="ECO:0000256" key="5">
    <source>
        <dbReference type="ARBA" id="ARBA00022804"/>
    </source>
</evidence>
<keyword evidence="15" id="KW-1185">Reference proteome</keyword>
<dbReference type="SMR" id="A0A2K9VGS2"/>
<dbReference type="EMDB" id="EMD-38151"/>
<dbReference type="GO" id="GO:0098015">
    <property type="term" value="C:virus tail"/>
    <property type="evidence" value="ECO:0007669"/>
    <property type="project" value="UniProtKB-KW"/>
</dbReference>
<gene>
    <name evidence="14" type="ORF">2410_orf00041</name>
</gene>
<dbReference type="Pfam" id="PF18668">
    <property type="entry name" value="Tail_spike_N"/>
    <property type="match status" value="1"/>
</dbReference>
<keyword evidence="4" id="KW-1227">Viral tail protein</keyword>
<keyword evidence="3" id="KW-1235">Degradation of host cell envelope components during virus entry</keyword>
<evidence type="ECO:0000256" key="7">
    <source>
        <dbReference type="ARBA" id="ARBA00023165"/>
    </source>
</evidence>
<proteinExistence type="evidence at protein level"/>
<dbReference type="Proteomes" id="UP000240350">
    <property type="component" value="Segment"/>
</dbReference>
<evidence type="ECO:0000259" key="11">
    <source>
        <dbReference type="Pfam" id="PF03906"/>
    </source>
</evidence>
<dbReference type="Pfam" id="PF03906">
    <property type="entry name" value="Phage_T7_tail"/>
    <property type="match status" value="1"/>
</dbReference>
<evidence type="ECO:0007829" key="17">
    <source>
        <dbReference type="PDB" id="8X8O"/>
    </source>
</evidence>
<keyword evidence="6" id="KW-0946">Virion</keyword>
<comment type="subcellular location">
    <subcellularLocation>
        <location evidence="1">Virion</location>
    </subcellularLocation>
</comment>
<dbReference type="Gene3D" id="2.10.10.80">
    <property type="match status" value="1"/>
</dbReference>
<name>A0A2K9VGS2_9CAUD</name>
<keyword evidence="2" id="KW-0945">Host-virus interaction</keyword>
<evidence type="ECO:0000256" key="3">
    <source>
        <dbReference type="ARBA" id="ARBA00022717"/>
    </source>
</evidence>
<dbReference type="Pfam" id="PF05662">
    <property type="entry name" value="YadA_stalk"/>
    <property type="match status" value="1"/>
</dbReference>
<dbReference type="PDB" id="8X8M">
    <property type="method" value="EM"/>
    <property type="resolution" value="2.37 A"/>
    <property type="chains" value="A/B/C=1-1017"/>
</dbReference>
<evidence type="ECO:0000313" key="14">
    <source>
        <dbReference type="EMBL" id="AUV61507.1"/>
    </source>
</evidence>
<evidence type="ECO:0000256" key="1">
    <source>
        <dbReference type="ARBA" id="ARBA00004328"/>
    </source>
</evidence>
<dbReference type="GO" id="GO:0098671">
    <property type="term" value="P:adhesion receptor-mediated virion attachment to host cell"/>
    <property type="evidence" value="ECO:0007669"/>
    <property type="project" value="UniProtKB-KW"/>
</dbReference>
<keyword evidence="8" id="KW-1160">Virus entry into host cell</keyword>
<keyword evidence="10" id="KW-1238">Degradation of host capsule during virus entry</keyword>
<feature type="domain" description="Trimeric autotransporter adhesin YadA-like stalk" evidence="12">
    <location>
        <begin position="131"/>
        <end position="161"/>
    </location>
</feature>
<dbReference type="Gene3D" id="2.150.10.10">
    <property type="entry name" value="Serralysin-like metalloprotease, C-terminal"/>
    <property type="match status" value="1"/>
</dbReference>
<protein>
    <recommendedName>
        <fullName evidence="9">Probable tail spike protein</fullName>
    </recommendedName>
</protein>
<keyword evidence="5" id="KW-1161">Viral attachment to host cell</keyword>
<feature type="domain" description="Bacteriophage T7 tail fibre protein-like N-terminal" evidence="11">
    <location>
        <begin position="6"/>
        <end position="126"/>
    </location>
</feature>
<dbReference type="PDB" id="8X8O">
    <property type="method" value="EM"/>
    <property type="resolution" value="2.50 A"/>
    <property type="chains" value="A/B/C=1-1017"/>
</dbReference>
<keyword evidence="16 17" id="KW-0002">3D-structure</keyword>
<accession>A0A2K9VGS2</accession>
<reference evidence="16 17" key="2">
    <citation type="journal article" date="2024" name="Int. J. Biol. Macromol.">
        <title>Structural and functional basis of bacteriophage K64-ORF41 depolymerase for capsular polysaccharide degradation of Klebsiella pneumoniae K64.</title>
        <authorList>
            <person name="Huang T."/>
            <person name="Zhang Z."/>
            <person name="Tao X."/>
            <person name="Shi X."/>
            <person name="Lin P."/>
            <person name="Liao D."/>
            <person name="Ma C."/>
            <person name="Cai X."/>
            <person name="Lin W."/>
            <person name="Jiang X."/>
            <person name="Luo P."/>
            <person name="Wu S."/>
            <person name="Xie Y."/>
        </authorList>
    </citation>
    <scope>STRUCTURE BY ELECTRON MICROSCOPY (2.37 ANGSTROMS)</scope>
</reference>
<dbReference type="GO" id="GO:0019867">
    <property type="term" value="C:outer membrane"/>
    <property type="evidence" value="ECO:0007669"/>
    <property type="project" value="InterPro"/>
</dbReference>
<dbReference type="EMDB" id="EMD-38149"/>